<feature type="domain" description="C2H2-type" evidence="13">
    <location>
        <begin position="183"/>
        <end position="206"/>
    </location>
</feature>
<keyword evidence="2" id="KW-1017">Isopeptide bond</keyword>
<dbReference type="PROSITE" id="PS50157">
    <property type="entry name" value="ZINC_FINGER_C2H2_2"/>
    <property type="match status" value="4"/>
</dbReference>
<dbReference type="Pfam" id="PF23611">
    <property type="entry name" value="zf-C2H2_16"/>
    <property type="match status" value="1"/>
</dbReference>
<dbReference type="GO" id="GO:0008270">
    <property type="term" value="F:zinc ion binding"/>
    <property type="evidence" value="ECO:0007669"/>
    <property type="project" value="UniProtKB-KW"/>
</dbReference>
<feature type="compositionally biased region" description="Polar residues" evidence="12">
    <location>
        <begin position="676"/>
        <end position="694"/>
    </location>
</feature>
<accession>A0A815DWQ6</accession>
<evidence type="ECO:0000313" key="16">
    <source>
        <dbReference type="Proteomes" id="UP000663889"/>
    </source>
</evidence>
<dbReference type="EMBL" id="CAJOBE010000252">
    <property type="protein sequence ID" value="CAF3606132.1"/>
    <property type="molecule type" value="Genomic_DNA"/>
</dbReference>
<feature type="compositionally biased region" description="Low complexity" evidence="12">
    <location>
        <begin position="710"/>
        <end position="727"/>
    </location>
</feature>
<feature type="compositionally biased region" description="Polar residues" evidence="12">
    <location>
        <begin position="325"/>
        <end position="334"/>
    </location>
</feature>
<dbReference type="PROSITE" id="PS00028">
    <property type="entry name" value="ZINC_FINGER_C2H2_1"/>
    <property type="match status" value="3"/>
</dbReference>
<comment type="subcellular location">
    <subcellularLocation>
        <location evidence="1">Nucleus</location>
    </subcellularLocation>
</comment>
<dbReference type="EMBL" id="CAJNOU010002237">
    <property type="protein sequence ID" value="CAF1303270.1"/>
    <property type="molecule type" value="Genomic_DNA"/>
</dbReference>
<keyword evidence="5 11" id="KW-0863">Zinc-finger</keyword>
<dbReference type="GO" id="GO:0003700">
    <property type="term" value="F:DNA-binding transcription factor activity"/>
    <property type="evidence" value="ECO:0007669"/>
    <property type="project" value="TreeGrafter"/>
</dbReference>
<dbReference type="FunFam" id="3.30.160.60:FF:001175">
    <property type="entry name" value="Zinc finger, C2H2 type"/>
    <property type="match status" value="1"/>
</dbReference>
<dbReference type="Gene3D" id="3.30.160.60">
    <property type="entry name" value="Classic Zinc Finger"/>
    <property type="match status" value="2"/>
</dbReference>
<dbReference type="GO" id="GO:0000978">
    <property type="term" value="F:RNA polymerase II cis-regulatory region sequence-specific DNA binding"/>
    <property type="evidence" value="ECO:0007669"/>
    <property type="project" value="TreeGrafter"/>
</dbReference>
<dbReference type="SMART" id="SM00355">
    <property type="entry name" value="ZnF_C2H2"/>
    <property type="match status" value="4"/>
</dbReference>
<feature type="compositionally biased region" description="Basic residues" evidence="12">
    <location>
        <begin position="519"/>
        <end position="530"/>
    </location>
</feature>
<keyword evidence="4" id="KW-0677">Repeat</keyword>
<feature type="compositionally biased region" description="Basic residues" evidence="12">
    <location>
        <begin position="698"/>
        <end position="709"/>
    </location>
</feature>
<dbReference type="SUPFAM" id="SSF57667">
    <property type="entry name" value="beta-beta-alpha zinc fingers"/>
    <property type="match status" value="2"/>
</dbReference>
<dbReference type="GO" id="GO:0006357">
    <property type="term" value="P:regulation of transcription by RNA polymerase II"/>
    <property type="evidence" value="ECO:0007669"/>
    <property type="project" value="TreeGrafter"/>
</dbReference>
<evidence type="ECO:0000256" key="5">
    <source>
        <dbReference type="ARBA" id="ARBA00022771"/>
    </source>
</evidence>
<feature type="compositionally biased region" description="Basic residues" evidence="12">
    <location>
        <begin position="99"/>
        <end position="108"/>
    </location>
</feature>
<feature type="domain" description="C2H2-type" evidence="13">
    <location>
        <begin position="759"/>
        <end position="786"/>
    </location>
</feature>
<keyword evidence="10" id="KW-0539">Nucleus</keyword>
<keyword evidence="9" id="KW-0804">Transcription</keyword>
<feature type="compositionally biased region" description="Low complexity" evidence="12">
    <location>
        <begin position="450"/>
        <end position="513"/>
    </location>
</feature>
<feature type="compositionally biased region" description="Basic and acidic residues" evidence="12">
    <location>
        <begin position="418"/>
        <end position="427"/>
    </location>
</feature>
<dbReference type="InterPro" id="IPR013087">
    <property type="entry name" value="Znf_C2H2_type"/>
</dbReference>
<feature type="region of interest" description="Disordered" evidence="12">
    <location>
        <begin position="376"/>
        <end position="530"/>
    </location>
</feature>
<evidence type="ECO:0000256" key="8">
    <source>
        <dbReference type="ARBA" id="ARBA00023015"/>
    </source>
</evidence>
<evidence type="ECO:0000256" key="1">
    <source>
        <dbReference type="ARBA" id="ARBA00004123"/>
    </source>
</evidence>
<dbReference type="FunFam" id="3.30.160.60:FF:000046">
    <property type="entry name" value="Putative B-cell lymphoma/leukemia 11A"/>
    <property type="match status" value="1"/>
</dbReference>
<dbReference type="InterPro" id="IPR036236">
    <property type="entry name" value="Znf_C2H2_sf"/>
</dbReference>
<gene>
    <name evidence="15" type="ORF">FNK824_LOCUS3668</name>
    <name evidence="14" type="ORF">SEV965_LOCUS26405</name>
</gene>
<evidence type="ECO:0000313" key="14">
    <source>
        <dbReference type="EMBL" id="CAF1303270.1"/>
    </source>
</evidence>
<comment type="caution">
    <text evidence="14">The sequence shown here is derived from an EMBL/GenBank/DDBJ whole genome shotgun (WGS) entry which is preliminary data.</text>
</comment>
<reference evidence="14" key="1">
    <citation type="submission" date="2021-02" db="EMBL/GenBank/DDBJ databases">
        <authorList>
            <person name="Nowell W R."/>
        </authorList>
    </citation>
    <scope>NUCLEOTIDE SEQUENCE</scope>
</reference>
<organism evidence="14 16">
    <name type="scientific">Rotaria sordida</name>
    <dbReference type="NCBI Taxonomy" id="392033"/>
    <lineage>
        <taxon>Eukaryota</taxon>
        <taxon>Metazoa</taxon>
        <taxon>Spiralia</taxon>
        <taxon>Gnathifera</taxon>
        <taxon>Rotifera</taxon>
        <taxon>Eurotatoria</taxon>
        <taxon>Bdelloidea</taxon>
        <taxon>Philodinida</taxon>
        <taxon>Philodinidae</taxon>
        <taxon>Rotaria</taxon>
    </lineage>
</organism>
<feature type="compositionally biased region" description="Acidic residues" evidence="12">
    <location>
        <begin position="906"/>
        <end position="919"/>
    </location>
</feature>
<dbReference type="PANTHER" id="PTHR45993:SF6">
    <property type="entry name" value="C2H2-TYPE DOMAIN-CONTAINING PROTEIN"/>
    <property type="match status" value="1"/>
</dbReference>
<name>A0A815DWQ6_9BILA</name>
<keyword evidence="6" id="KW-0862">Zinc</keyword>
<feature type="region of interest" description="Disordered" evidence="12">
    <location>
        <begin position="906"/>
        <end position="928"/>
    </location>
</feature>
<keyword evidence="7" id="KW-0832">Ubl conjugation</keyword>
<evidence type="ECO:0000313" key="15">
    <source>
        <dbReference type="EMBL" id="CAF3606132.1"/>
    </source>
</evidence>
<feature type="region of interest" description="Disordered" evidence="12">
    <location>
        <begin position="1"/>
        <end position="27"/>
    </location>
</feature>
<evidence type="ECO:0000256" key="12">
    <source>
        <dbReference type="SAM" id="MobiDB-lite"/>
    </source>
</evidence>
<dbReference type="GO" id="GO:0005634">
    <property type="term" value="C:nucleus"/>
    <property type="evidence" value="ECO:0007669"/>
    <property type="project" value="UniProtKB-SubCell"/>
</dbReference>
<evidence type="ECO:0000256" key="9">
    <source>
        <dbReference type="ARBA" id="ARBA00023163"/>
    </source>
</evidence>
<dbReference type="Proteomes" id="UP000663889">
    <property type="component" value="Unassembled WGS sequence"/>
</dbReference>
<dbReference type="InterPro" id="IPR051497">
    <property type="entry name" value="Dev/Hematopoietic_TF"/>
</dbReference>
<evidence type="ECO:0000256" key="10">
    <source>
        <dbReference type="ARBA" id="ARBA00023242"/>
    </source>
</evidence>
<feature type="compositionally biased region" description="Low complexity" evidence="12">
    <location>
        <begin position="646"/>
        <end position="675"/>
    </location>
</feature>
<feature type="compositionally biased region" description="Polar residues" evidence="12">
    <location>
        <begin position="391"/>
        <end position="417"/>
    </location>
</feature>
<keyword evidence="3" id="KW-0479">Metal-binding</keyword>
<protein>
    <recommendedName>
        <fullName evidence="13">C2H2-type domain-containing protein</fullName>
    </recommendedName>
</protein>
<dbReference type="AlphaFoldDB" id="A0A815DWQ6"/>
<evidence type="ECO:0000256" key="6">
    <source>
        <dbReference type="ARBA" id="ARBA00022833"/>
    </source>
</evidence>
<evidence type="ECO:0000256" key="11">
    <source>
        <dbReference type="PROSITE-ProRule" id="PRU00042"/>
    </source>
</evidence>
<dbReference type="PANTHER" id="PTHR45993">
    <property type="entry name" value="B-CELL LYMPHOMA/LEUKEMIA 11"/>
    <property type="match status" value="1"/>
</dbReference>
<feature type="domain" description="C2H2-type" evidence="13">
    <location>
        <begin position="817"/>
        <end position="837"/>
    </location>
</feature>
<evidence type="ECO:0000259" key="13">
    <source>
        <dbReference type="PROSITE" id="PS50157"/>
    </source>
</evidence>
<proteinExistence type="predicted"/>
<evidence type="ECO:0000256" key="4">
    <source>
        <dbReference type="ARBA" id="ARBA00022737"/>
    </source>
</evidence>
<feature type="region of interest" description="Disordered" evidence="12">
    <location>
        <begin position="314"/>
        <end position="334"/>
    </location>
</feature>
<feature type="compositionally biased region" description="Acidic residues" evidence="12">
    <location>
        <begin position="113"/>
        <end position="133"/>
    </location>
</feature>
<dbReference type="Pfam" id="PF25491">
    <property type="entry name" value="CCHC_BCL-11A"/>
    <property type="match status" value="1"/>
</dbReference>
<feature type="region of interest" description="Disordered" evidence="12">
    <location>
        <begin position="638"/>
        <end position="727"/>
    </location>
</feature>
<keyword evidence="8" id="KW-0805">Transcription regulation</keyword>
<dbReference type="InterPro" id="IPR057448">
    <property type="entry name" value="BCL-11A_Znf_CCHC"/>
</dbReference>
<feature type="region of interest" description="Disordered" evidence="12">
    <location>
        <begin position="90"/>
        <end position="163"/>
    </location>
</feature>
<evidence type="ECO:0000256" key="2">
    <source>
        <dbReference type="ARBA" id="ARBA00022499"/>
    </source>
</evidence>
<evidence type="ECO:0000256" key="3">
    <source>
        <dbReference type="ARBA" id="ARBA00022723"/>
    </source>
</evidence>
<feature type="domain" description="C2H2-type" evidence="13">
    <location>
        <begin position="787"/>
        <end position="809"/>
    </location>
</feature>
<dbReference type="Pfam" id="PF00096">
    <property type="entry name" value="zf-C2H2"/>
    <property type="match status" value="2"/>
</dbReference>
<sequence>MSIMMTNGNSNSNNNNEISSSSSLKRSTMKTSSLLDTISSTNSNNNLSINNDNRIKFIDMLVCGSCQQDFQLSDILKFIEHKAKCGNKENKQKIPYHFPQRRRRRRRRREDYNNEDDDDYDDDDDDDDYDDNDDNKIQQSDNSSESENENNIHRQQLSHKQTKFPKVLVDASANTLNSEPYNFECSECGDIYSTAWFLIQHYQRLHGLKMYRNCLNENSSANNNNDINQTTTTTTTATLRNSNLLTKDSSILDINLALLETAFKQATSSNRSLTSSTTFASNQLIAAANAARSAQQQQQQQQQQHSLSIRTTIDSECNPRGSFSAGANSKANVPFSTLTPSTSSTTYSGLSQDSVRSNAIAQLLKEVAKQQTCKTYEKDKTNNNNNNNNNTDSQFLTPKSFDVTTSQIRNDSNNNVHNHYERSDDNIRRHKRRRPLDSDQNDEDEHKRTTSLSISNSSNRVSTLSTGPMRRLSASSTPSISLSSSEDEPASSIHYHGINENKITTNNTSSKTNDQLQERKRHQRKPIRQKPIKLINNIKSQQSIKDEPCDTDDNSVTYNTIKDDNQSITWKKPGLLLNTGGNNHSNESINDNRTSLTNSSTYKWLHQTFRSLMPTQSQMNDIEITMQQSPQSISMIDSGGGGGLVSTRSSPSLSTTSPCSTSVLNLSTTNGNNLNDQNSPSQPNIIDHSLTSPDGNYHHHHHHHHHHQSRLLNRTNRNENNSISSTSTLFTNNNNNNIHLTNVSNSNPQRLIKRDRRNDTCEYCGKVFKNCSNLTVHRRSHTGEKPYKCELCAYACAQSSKLTRHMKTHGRAGNEAFRCRYCSMPFSVASTLEKHMRRCELNPQILAVFKQQQQQQQQPTTISSINNNKRSIKNSKNGFCIDTIDDNEEMIADDYSSYTEIIDEQNEASLDEDIDDIDFTEQPSNEQS</sequence>
<dbReference type="Proteomes" id="UP000663874">
    <property type="component" value="Unassembled WGS sequence"/>
</dbReference>
<dbReference type="InterPro" id="IPR056438">
    <property type="entry name" value="Znf-C2H2_CTCF"/>
</dbReference>
<evidence type="ECO:0000256" key="7">
    <source>
        <dbReference type="ARBA" id="ARBA00022843"/>
    </source>
</evidence>